<keyword evidence="3" id="KW-1185">Reference proteome</keyword>
<proteinExistence type="predicted"/>
<dbReference type="Proteomes" id="UP001291623">
    <property type="component" value="Unassembled WGS sequence"/>
</dbReference>
<name>A0AAE1S043_9SOLA</name>
<protein>
    <submittedName>
        <fullName evidence="2">Uncharacterized protein</fullName>
    </submittedName>
</protein>
<feature type="compositionally biased region" description="Basic and acidic residues" evidence="1">
    <location>
        <begin position="27"/>
        <end position="41"/>
    </location>
</feature>
<evidence type="ECO:0000313" key="3">
    <source>
        <dbReference type="Proteomes" id="UP001291623"/>
    </source>
</evidence>
<feature type="region of interest" description="Disordered" evidence="1">
    <location>
        <begin position="13"/>
        <end position="41"/>
    </location>
</feature>
<accession>A0AAE1S043</accession>
<comment type="caution">
    <text evidence="2">The sequence shown here is derived from an EMBL/GenBank/DDBJ whole genome shotgun (WGS) entry which is preliminary data.</text>
</comment>
<dbReference type="AlphaFoldDB" id="A0AAE1S043"/>
<dbReference type="EMBL" id="JAVYJV010000010">
    <property type="protein sequence ID" value="KAK4360258.1"/>
    <property type="molecule type" value="Genomic_DNA"/>
</dbReference>
<gene>
    <name evidence="2" type="ORF">RND71_019210</name>
</gene>
<sequence length="170" mass="19413">MVLGMIRGTRTIEIDPRSENSLQSQTECKEEHQSARTTEPKVDELGWKEVPRRRDDGHIMQQKLVNFIKEDVGNIRKKKKKFVAIVFIPKNVILDQLQYDGKNGPMNRNFGLDPNLEIIIAEKKAKVNLENHLTALQAKLQNDIGGLTIIENTAIKDDLEDPKPSDIFLE</sequence>
<reference evidence="2" key="1">
    <citation type="submission" date="2023-12" db="EMBL/GenBank/DDBJ databases">
        <title>Genome assembly of Anisodus tanguticus.</title>
        <authorList>
            <person name="Wang Y.-J."/>
        </authorList>
    </citation>
    <scope>NUCLEOTIDE SEQUENCE</scope>
    <source>
        <strain evidence="2">KB-2021</strain>
        <tissue evidence="2">Leaf</tissue>
    </source>
</reference>
<organism evidence="2 3">
    <name type="scientific">Anisodus tanguticus</name>
    <dbReference type="NCBI Taxonomy" id="243964"/>
    <lineage>
        <taxon>Eukaryota</taxon>
        <taxon>Viridiplantae</taxon>
        <taxon>Streptophyta</taxon>
        <taxon>Embryophyta</taxon>
        <taxon>Tracheophyta</taxon>
        <taxon>Spermatophyta</taxon>
        <taxon>Magnoliopsida</taxon>
        <taxon>eudicotyledons</taxon>
        <taxon>Gunneridae</taxon>
        <taxon>Pentapetalae</taxon>
        <taxon>asterids</taxon>
        <taxon>lamiids</taxon>
        <taxon>Solanales</taxon>
        <taxon>Solanaceae</taxon>
        <taxon>Solanoideae</taxon>
        <taxon>Hyoscyameae</taxon>
        <taxon>Anisodus</taxon>
    </lineage>
</organism>
<evidence type="ECO:0000313" key="2">
    <source>
        <dbReference type="EMBL" id="KAK4360258.1"/>
    </source>
</evidence>
<evidence type="ECO:0000256" key="1">
    <source>
        <dbReference type="SAM" id="MobiDB-lite"/>
    </source>
</evidence>